<sequence length="675" mass="75062">MIFYLQHRSQLSGNSPKQVFETFPFLSSYWEELQHRFPEIEQTEQFLNILRTECDRWEESCQEWLPLRAVRQQASLGAEAVACLVLAGLTEQDARFGELFSVLQQPLVQRRPTLGLLQQLMQMEQGPSDAWNLCLPLLDQGLLVATNRDTPRAEWAVRVPSAVWSALRGEYAKEPIPGTKYHPSGDFAPIRELILAPEQRAQLSELVLLLSSNRTRAVVVRGLAGSPRIEILGSISREMGRGLFEVDGPLLADEERRRLIGPIAILINCIPALSFELGTGESVDIPPLGGYAGPIGLSLGSEGGLAGPLMDRSVTVHLQPETPEQRLRYWQRELKDHSAEDLHPIAKGFTLSGGHIRKAARVAATHAALDGRLKINSTDVRQATRNLGQRLEFLAARLEDGGDWAHLVVPASTERALHDLQTRCRHREQLATLLSRQLPGGLNRGVRALFEGPSGTGKTLAARILASELGLDLYRVDLAALMNKYIGETEKNLSRVLSRAEDLDVILLLDEGDSLMSRRTDVKTANDRYANLETNYLLQRLETYVGIVLVTTNIGGAIDSAFRRRIDAIVRFHLPQAEERWRLWQLHLPPRHAVQPDELETIALRYEMTGAQIRNASVQAALSAMQGSRGAIKVADLRNAIQSEYRKAGAAVPVEEIRSAECQEHRLSGFLSVIS</sequence>
<dbReference type="Gene3D" id="3.40.50.300">
    <property type="entry name" value="P-loop containing nucleotide triphosphate hydrolases"/>
    <property type="match status" value="1"/>
</dbReference>
<dbReference type="InterPro" id="IPR003959">
    <property type="entry name" value="ATPase_AAA_core"/>
</dbReference>
<protein>
    <submittedName>
        <fullName evidence="5">ATPase family protein associated with various cellular activities (AAA)</fullName>
    </submittedName>
</protein>
<feature type="domain" description="AAA+ ATPase" evidence="4">
    <location>
        <begin position="444"/>
        <end position="576"/>
    </location>
</feature>
<evidence type="ECO:0000256" key="1">
    <source>
        <dbReference type="ARBA" id="ARBA00006914"/>
    </source>
</evidence>
<dbReference type="GO" id="GO:0005524">
    <property type="term" value="F:ATP binding"/>
    <property type="evidence" value="ECO:0007669"/>
    <property type="project" value="UniProtKB-KW"/>
</dbReference>
<reference evidence="5 6" key="1">
    <citation type="submission" date="2018-12" db="EMBL/GenBank/DDBJ databases">
        <title>Sequencing of bacterial isolates from soil warming experiment in Harvard Forest, Massachusetts, USA.</title>
        <authorList>
            <person name="Deangelis K."/>
        </authorList>
    </citation>
    <scope>NUCLEOTIDE SEQUENCE [LARGE SCALE GENOMIC DNA]</scope>
    <source>
        <strain evidence="5 6">EB153</strain>
    </source>
</reference>
<dbReference type="AlphaFoldDB" id="A0A3R9PU93"/>
<organism evidence="5 6">
    <name type="scientific">Edaphobacter aggregans</name>
    <dbReference type="NCBI Taxonomy" id="570835"/>
    <lineage>
        <taxon>Bacteria</taxon>
        <taxon>Pseudomonadati</taxon>
        <taxon>Acidobacteriota</taxon>
        <taxon>Terriglobia</taxon>
        <taxon>Terriglobales</taxon>
        <taxon>Acidobacteriaceae</taxon>
        <taxon>Edaphobacter</taxon>
    </lineage>
</organism>
<name>A0A3R9PU93_9BACT</name>
<dbReference type="CDD" id="cd19481">
    <property type="entry name" value="RecA-like_protease"/>
    <property type="match status" value="1"/>
</dbReference>
<evidence type="ECO:0000313" key="5">
    <source>
        <dbReference type="EMBL" id="RSL17997.1"/>
    </source>
</evidence>
<dbReference type="Proteomes" id="UP000269669">
    <property type="component" value="Unassembled WGS sequence"/>
</dbReference>
<comment type="similarity">
    <text evidence="1">Belongs to the AAA ATPase family.</text>
</comment>
<dbReference type="GO" id="GO:0016887">
    <property type="term" value="F:ATP hydrolysis activity"/>
    <property type="evidence" value="ECO:0007669"/>
    <property type="project" value="InterPro"/>
</dbReference>
<keyword evidence="3" id="KW-0067">ATP-binding</keyword>
<proteinExistence type="inferred from homology"/>
<dbReference type="InterPro" id="IPR027417">
    <property type="entry name" value="P-loop_NTPase"/>
</dbReference>
<dbReference type="InterPro" id="IPR003593">
    <property type="entry name" value="AAA+_ATPase"/>
</dbReference>
<evidence type="ECO:0000256" key="3">
    <source>
        <dbReference type="ARBA" id="ARBA00022840"/>
    </source>
</evidence>
<dbReference type="OrthoDB" id="9806903at2"/>
<evidence type="ECO:0000259" key="4">
    <source>
        <dbReference type="SMART" id="SM00382"/>
    </source>
</evidence>
<dbReference type="SUPFAM" id="SSF52540">
    <property type="entry name" value="P-loop containing nucleoside triphosphate hydrolases"/>
    <property type="match status" value="1"/>
</dbReference>
<keyword evidence="6" id="KW-1185">Reference proteome</keyword>
<dbReference type="SMART" id="SM00382">
    <property type="entry name" value="AAA"/>
    <property type="match status" value="1"/>
</dbReference>
<evidence type="ECO:0000256" key="2">
    <source>
        <dbReference type="ARBA" id="ARBA00022741"/>
    </source>
</evidence>
<evidence type="ECO:0000313" key="6">
    <source>
        <dbReference type="Proteomes" id="UP000269669"/>
    </source>
</evidence>
<gene>
    <name evidence="5" type="ORF">EDE15_3550</name>
</gene>
<dbReference type="PANTHER" id="PTHR23073">
    <property type="entry name" value="26S PROTEASOME REGULATORY SUBUNIT"/>
    <property type="match status" value="1"/>
</dbReference>
<dbReference type="Pfam" id="PF00004">
    <property type="entry name" value="AAA"/>
    <property type="match status" value="1"/>
</dbReference>
<dbReference type="RefSeq" id="WP_125486413.1">
    <property type="nucleotide sequence ID" value="NZ_RSDW01000001.1"/>
</dbReference>
<keyword evidence="2" id="KW-0547">Nucleotide-binding</keyword>
<accession>A0A3R9PU93</accession>
<dbReference type="InterPro" id="IPR050221">
    <property type="entry name" value="26S_Proteasome_ATPase"/>
</dbReference>
<dbReference type="EMBL" id="RSDW01000001">
    <property type="protein sequence ID" value="RSL17997.1"/>
    <property type="molecule type" value="Genomic_DNA"/>
</dbReference>
<comment type="caution">
    <text evidence="5">The sequence shown here is derived from an EMBL/GenBank/DDBJ whole genome shotgun (WGS) entry which is preliminary data.</text>
</comment>